<protein>
    <submittedName>
        <fullName evidence="2">Uncharacterized protein</fullName>
    </submittedName>
</protein>
<feature type="region of interest" description="Disordered" evidence="1">
    <location>
        <begin position="364"/>
        <end position="409"/>
    </location>
</feature>
<feature type="region of interest" description="Disordered" evidence="1">
    <location>
        <begin position="69"/>
        <end position="113"/>
    </location>
</feature>
<feature type="compositionally biased region" description="Basic and acidic residues" evidence="1">
    <location>
        <begin position="15"/>
        <end position="26"/>
    </location>
</feature>
<evidence type="ECO:0000313" key="3">
    <source>
        <dbReference type="Proteomes" id="UP000683360"/>
    </source>
</evidence>
<organism evidence="2 3">
    <name type="scientific">Mytilus edulis</name>
    <name type="common">Blue mussel</name>
    <dbReference type="NCBI Taxonomy" id="6550"/>
    <lineage>
        <taxon>Eukaryota</taxon>
        <taxon>Metazoa</taxon>
        <taxon>Spiralia</taxon>
        <taxon>Lophotrochozoa</taxon>
        <taxon>Mollusca</taxon>
        <taxon>Bivalvia</taxon>
        <taxon>Autobranchia</taxon>
        <taxon>Pteriomorphia</taxon>
        <taxon>Mytilida</taxon>
        <taxon>Mytiloidea</taxon>
        <taxon>Mytilidae</taxon>
        <taxon>Mytilinae</taxon>
        <taxon>Mytilus</taxon>
    </lineage>
</organism>
<feature type="region of interest" description="Disordered" evidence="1">
    <location>
        <begin position="1"/>
        <end position="37"/>
    </location>
</feature>
<comment type="caution">
    <text evidence="2">The sequence shown here is derived from an EMBL/GenBank/DDBJ whole genome shotgun (WGS) entry which is preliminary data.</text>
</comment>
<keyword evidence="3" id="KW-1185">Reference proteome</keyword>
<evidence type="ECO:0000313" key="2">
    <source>
        <dbReference type="EMBL" id="CAG2234746.1"/>
    </source>
</evidence>
<feature type="compositionally biased region" description="Polar residues" evidence="1">
    <location>
        <begin position="377"/>
        <end position="386"/>
    </location>
</feature>
<accession>A0A8S3TTT0</accession>
<gene>
    <name evidence="2" type="ORF">MEDL_47347</name>
</gene>
<reference evidence="2" key="1">
    <citation type="submission" date="2021-03" db="EMBL/GenBank/DDBJ databases">
        <authorList>
            <person name="Bekaert M."/>
        </authorList>
    </citation>
    <scope>NUCLEOTIDE SEQUENCE</scope>
</reference>
<dbReference type="OrthoDB" id="6629108at2759"/>
<dbReference type="AlphaFoldDB" id="A0A8S3TTT0"/>
<feature type="compositionally biased region" description="Low complexity" evidence="1">
    <location>
        <begin position="1"/>
        <end position="13"/>
    </location>
</feature>
<proteinExistence type="predicted"/>
<dbReference type="EMBL" id="CAJPWZ010002270">
    <property type="protein sequence ID" value="CAG2234746.1"/>
    <property type="molecule type" value="Genomic_DNA"/>
</dbReference>
<evidence type="ECO:0000256" key="1">
    <source>
        <dbReference type="SAM" id="MobiDB-lite"/>
    </source>
</evidence>
<dbReference type="Proteomes" id="UP000683360">
    <property type="component" value="Unassembled WGS sequence"/>
</dbReference>
<name>A0A8S3TTT0_MYTED</name>
<sequence>MGKKNNGNGRSNKTTQEKQQTKELETNKSNSTQQPNDTCISVSDVISEAHNIIYQTDDSLFGNLFSNSSSQQNNLKRKLNTEDSDSETICTKNTENKQKRPKHVPKSPNSGMQTIETNTEQILNKTTEAEIHVDSTVSPEMLMVTKMISNLSVDMRSMFGEMNNRINDLEANLERKITQKINQVIDKRISTEVSKVKKDVNLAVDTLRQDFDQDLKSVEDKLNDISKSVKHTGERDISYNLVIRNLPESANENLNSKISALMREGLKIQTISFSNVERKRSRNEHKSGVVIITCKSKDDLNQIMSSKCNLKFSRQYSDVYIHKDQSVQQRIERKNFQTIVDVLKSFDSEIDMRGAEIIAKRYVNHQQSRREGHFNRDMQSSRNEQSNSRHHRAGNRSQRDMHNNTYGKT</sequence>
<feature type="compositionally biased region" description="Polar residues" evidence="1">
    <location>
        <begin position="27"/>
        <end position="37"/>
    </location>
</feature>